<keyword evidence="1" id="KW-1133">Transmembrane helix</keyword>
<evidence type="ECO:0000313" key="3">
    <source>
        <dbReference type="Proteomes" id="UP000252731"/>
    </source>
</evidence>
<dbReference type="AlphaFoldDB" id="A0A366JYA1"/>
<evidence type="ECO:0008006" key="4">
    <source>
        <dbReference type="Google" id="ProtNLM"/>
    </source>
</evidence>
<keyword evidence="1" id="KW-0812">Transmembrane</keyword>
<evidence type="ECO:0000256" key="1">
    <source>
        <dbReference type="SAM" id="Phobius"/>
    </source>
</evidence>
<feature type="transmembrane region" description="Helical" evidence="1">
    <location>
        <begin position="7"/>
        <end position="24"/>
    </location>
</feature>
<keyword evidence="3" id="KW-1185">Reference proteome</keyword>
<dbReference type="EMBL" id="QNSF01000004">
    <property type="protein sequence ID" value="RBP94370.1"/>
    <property type="molecule type" value="Genomic_DNA"/>
</dbReference>
<protein>
    <recommendedName>
        <fullName evidence="4">Group-specific protein</fullName>
    </recommendedName>
</protein>
<keyword evidence="1" id="KW-0472">Membrane</keyword>
<reference evidence="2 3" key="1">
    <citation type="submission" date="2018-06" db="EMBL/GenBank/DDBJ databases">
        <title>Freshwater and sediment microbial communities from various areas in North America, analyzing microbe dynamics in response to fracking.</title>
        <authorList>
            <person name="Lamendella R."/>
        </authorList>
    </citation>
    <scope>NUCLEOTIDE SEQUENCE [LARGE SCALE GENOMIC DNA]</scope>
    <source>
        <strain evidence="2 3">14_TX</strain>
    </source>
</reference>
<evidence type="ECO:0000313" key="2">
    <source>
        <dbReference type="EMBL" id="RBP94370.1"/>
    </source>
</evidence>
<sequence>MKIKKIIYNVSLIIWFISSLYFLYKYSLNAGYWKNPLLISLFFYMVIMVIIKGFSKLIKCMTLFYIGFGVWFIINFIVALGNAFQ</sequence>
<feature type="transmembrane region" description="Helical" evidence="1">
    <location>
        <begin position="63"/>
        <end position="84"/>
    </location>
</feature>
<proteinExistence type="predicted"/>
<accession>A0A366JYA1</accession>
<organism evidence="2 3">
    <name type="scientific">Cytobacillus firmus</name>
    <name type="common">Bacillus firmus</name>
    <dbReference type="NCBI Taxonomy" id="1399"/>
    <lineage>
        <taxon>Bacteria</taxon>
        <taxon>Bacillati</taxon>
        <taxon>Bacillota</taxon>
        <taxon>Bacilli</taxon>
        <taxon>Bacillales</taxon>
        <taxon>Bacillaceae</taxon>
        <taxon>Cytobacillus</taxon>
    </lineage>
</organism>
<dbReference type="Proteomes" id="UP000252731">
    <property type="component" value="Unassembled WGS sequence"/>
</dbReference>
<comment type="caution">
    <text evidence="2">The sequence shown here is derived from an EMBL/GenBank/DDBJ whole genome shotgun (WGS) entry which is preliminary data.</text>
</comment>
<name>A0A366JYA1_CYTFI</name>
<gene>
    <name evidence="2" type="ORF">DFO70_1049</name>
</gene>
<feature type="transmembrane region" description="Helical" evidence="1">
    <location>
        <begin position="30"/>
        <end position="51"/>
    </location>
</feature>